<dbReference type="AlphaFoldDB" id="A0A1H8VNX0"/>
<dbReference type="PROSITE" id="PS00676">
    <property type="entry name" value="SIGMA54_INTERACT_2"/>
    <property type="match status" value="1"/>
</dbReference>
<feature type="domain" description="PTS EIIA type-2" evidence="5">
    <location>
        <begin position="844"/>
        <end position="982"/>
    </location>
</feature>
<dbReference type="Pfam" id="PF00158">
    <property type="entry name" value="Sigma54_activat"/>
    <property type="match status" value="1"/>
</dbReference>
<dbReference type="SMART" id="SM00382">
    <property type="entry name" value="AAA"/>
    <property type="match status" value="1"/>
</dbReference>
<dbReference type="PANTHER" id="PTHR32071:SF38">
    <property type="entry name" value="PSP OPERON TRANSCRIPTIONAL ACTIVATOR"/>
    <property type="match status" value="1"/>
</dbReference>
<dbReference type="OrthoDB" id="9765164at2"/>
<dbReference type="GO" id="GO:0005524">
    <property type="term" value="F:ATP binding"/>
    <property type="evidence" value="ECO:0007669"/>
    <property type="project" value="UniProtKB-KW"/>
</dbReference>
<dbReference type="PROSITE" id="PS51372">
    <property type="entry name" value="PRD_2"/>
    <property type="match status" value="1"/>
</dbReference>
<keyword evidence="2" id="KW-0547">Nucleotide-binding</keyword>
<dbReference type="GO" id="GO:0003677">
    <property type="term" value="F:DNA binding"/>
    <property type="evidence" value="ECO:0007669"/>
    <property type="project" value="UniProtKB-KW"/>
</dbReference>
<evidence type="ECO:0000256" key="2">
    <source>
        <dbReference type="ARBA" id="ARBA00022741"/>
    </source>
</evidence>
<dbReference type="Gene3D" id="3.40.930.10">
    <property type="entry name" value="Mannitol-specific EII, Chain A"/>
    <property type="match status" value="1"/>
</dbReference>
<evidence type="ECO:0000259" key="4">
    <source>
        <dbReference type="PROSITE" id="PS50045"/>
    </source>
</evidence>
<name>A0A1H8VNX0_9FIRM</name>
<organism evidence="8 9">
    <name type="scientific">Propionispora vibrioides</name>
    <dbReference type="NCBI Taxonomy" id="112903"/>
    <lineage>
        <taxon>Bacteria</taxon>
        <taxon>Bacillati</taxon>
        <taxon>Bacillota</taxon>
        <taxon>Negativicutes</taxon>
        <taxon>Selenomonadales</taxon>
        <taxon>Sporomusaceae</taxon>
        <taxon>Propionispora</taxon>
    </lineage>
</organism>
<evidence type="ECO:0000259" key="6">
    <source>
        <dbReference type="PROSITE" id="PS51096"/>
    </source>
</evidence>
<protein>
    <submittedName>
        <fullName evidence="8">Transcriptional regulator containing an AAA-type ATPase domain and a DNA-binding domain</fullName>
    </submittedName>
</protein>
<evidence type="ECO:0000256" key="1">
    <source>
        <dbReference type="ARBA" id="ARBA00022679"/>
    </source>
</evidence>
<dbReference type="Gene3D" id="1.10.1790.10">
    <property type="entry name" value="PRD domain"/>
    <property type="match status" value="1"/>
</dbReference>
<dbReference type="Proteomes" id="UP000198847">
    <property type="component" value="Unassembled WGS sequence"/>
</dbReference>
<dbReference type="InterPro" id="IPR016152">
    <property type="entry name" value="PTrfase/Anion_transptr"/>
</dbReference>
<dbReference type="InterPro" id="IPR002178">
    <property type="entry name" value="PTS_EIIA_type-2_dom"/>
</dbReference>
<sequence length="982" mass="110873">MKDKLRDIILQENRKEPFTDMELSDKLAVSREYVTLLRKDLNIADSRERKKTYICEAISNLLAGNRQMAYRELAQTLKKEGYQVSRYLLDKYLEEVEERAPVQRVADNTGTSLEKASKVVPEADGGHYMAFSNLVGASGSLEMQIQQAKASMLYPPNGLHCLILGETGVGKSEMAEAMYKFAVESKRLPPEAPFIVFNCADYADNGQLLISHLFGSVKGAYTGAVSDRKGLVEQAHGGILFLDEVHRLTSEGQEMLFHLMDKGRFRRLGESEFVREVQVQLIAATTENVETSLLATFKRRIPMIIEMPSLRERPLNERLKLIKTFFGYESTRMNAPIHVSMDVIKSFLLYECLGNIGQLKSDIQVICAKSFLAFVMEKDECVNIDVRDLNVHVKKGLMKINSKRQEIDTLIWQDFRFSPERHHISNNIENDIYSFSKEFYGYIEKTYTEYLEQGLTTHEISRVLGSQIEKKLQTVIKHVKGSLSPISHDEVAKVVGTETIALVEELLKIAEAALGKMDASIFYCLAIHLNATFNRLKQGREIVNPNLEDIKVKCSEEYTVALAMVDYIKKYYGLELPEDEVGFIALYLHGNKEEDEAKVAVLVVTHGNAGSGMVEIANKLLNVNHGKAVVMNLEENPHEVLERMVSVVHAADEGKGVLLLVDMGSLLTFGEIIYERTGIPVETIDRVDTVMVIEAIRRSLLPGSTLRDVVYAIETLNYTFKKTRVNQNLPKRQKAIISLCLTGEGMAIHCSRLLKKMLGDKLKDVAIIHMGVIGKRDLYKQIQETMNQYEIVAIIGSIDPKYYGIPYVSMEDLLNVNGKEQIINLLDHGSKFSLISGYHNLIPNVVREAKIVMMPAIKTKQELLKVLCDSIIKEGYVKPGYYEAVLERESMGSYVINQKVALPHADSSYVNHSVVVIAKMPEPIVWDEESQVSIICLLALDINGKDGVRYLYNTFKNDELVAQLEKLQSVQEFREVLLNEQD</sequence>
<feature type="domain" description="PRD" evidence="7">
    <location>
        <begin position="494"/>
        <end position="598"/>
    </location>
</feature>
<evidence type="ECO:0000259" key="5">
    <source>
        <dbReference type="PROSITE" id="PS51094"/>
    </source>
</evidence>
<reference evidence="8 9" key="1">
    <citation type="submission" date="2016-10" db="EMBL/GenBank/DDBJ databases">
        <authorList>
            <person name="de Groot N.N."/>
        </authorList>
    </citation>
    <scope>NUCLEOTIDE SEQUENCE [LARGE SCALE GENOMIC DNA]</scope>
    <source>
        <strain evidence="8 9">DSM 13305</strain>
    </source>
</reference>
<dbReference type="RefSeq" id="WP_091747095.1">
    <property type="nucleotide sequence ID" value="NZ_FODY01000012.1"/>
</dbReference>
<dbReference type="InterPro" id="IPR004701">
    <property type="entry name" value="PTS_EIIA_man-typ"/>
</dbReference>
<dbReference type="Gene3D" id="3.40.50.510">
    <property type="entry name" value="Phosphotransferase system, mannose-type IIA component"/>
    <property type="match status" value="1"/>
</dbReference>
<dbReference type="PROSITE" id="PS51096">
    <property type="entry name" value="PTS_EIIA_TYPE_4"/>
    <property type="match status" value="1"/>
</dbReference>
<dbReference type="PROSITE" id="PS50045">
    <property type="entry name" value="SIGMA54_INTERACT_4"/>
    <property type="match status" value="1"/>
</dbReference>
<dbReference type="Gene3D" id="1.10.10.60">
    <property type="entry name" value="Homeodomain-like"/>
    <property type="match status" value="1"/>
</dbReference>
<dbReference type="SUPFAM" id="SSF53062">
    <property type="entry name" value="PTS system fructose IIA component-like"/>
    <property type="match status" value="1"/>
</dbReference>
<dbReference type="Gene3D" id="3.40.50.300">
    <property type="entry name" value="P-loop containing nucleotide triphosphate hydrolases"/>
    <property type="match status" value="1"/>
</dbReference>
<dbReference type="InterPro" id="IPR011608">
    <property type="entry name" value="PRD"/>
</dbReference>
<dbReference type="InterPro" id="IPR036634">
    <property type="entry name" value="PRD_sf"/>
</dbReference>
<dbReference type="InterPro" id="IPR002078">
    <property type="entry name" value="Sigma_54_int"/>
</dbReference>
<dbReference type="CDD" id="cd00009">
    <property type="entry name" value="AAA"/>
    <property type="match status" value="1"/>
</dbReference>
<evidence type="ECO:0000313" key="8">
    <source>
        <dbReference type="EMBL" id="SEP17111.1"/>
    </source>
</evidence>
<dbReference type="Pfam" id="PF00874">
    <property type="entry name" value="PRD"/>
    <property type="match status" value="1"/>
</dbReference>
<keyword evidence="1" id="KW-0808">Transferase</keyword>
<dbReference type="InterPro" id="IPR036662">
    <property type="entry name" value="PTS_EIIA_man-typ_sf"/>
</dbReference>
<accession>A0A1H8VNX0</accession>
<dbReference type="SUPFAM" id="SSF52540">
    <property type="entry name" value="P-loop containing nucleoside triphosphate hydrolases"/>
    <property type="match status" value="1"/>
</dbReference>
<dbReference type="InterPro" id="IPR003593">
    <property type="entry name" value="AAA+_ATPase"/>
</dbReference>
<keyword evidence="3" id="KW-0067">ATP-binding</keyword>
<dbReference type="PROSITE" id="PS51094">
    <property type="entry name" value="PTS_EIIA_TYPE_2"/>
    <property type="match status" value="1"/>
</dbReference>
<proteinExistence type="predicted"/>
<evidence type="ECO:0000313" key="9">
    <source>
        <dbReference type="Proteomes" id="UP000198847"/>
    </source>
</evidence>
<dbReference type="InterPro" id="IPR027417">
    <property type="entry name" value="P-loop_NTPase"/>
</dbReference>
<dbReference type="EMBL" id="FODY01000012">
    <property type="protein sequence ID" value="SEP17111.1"/>
    <property type="molecule type" value="Genomic_DNA"/>
</dbReference>
<dbReference type="CDD" id="cd00211">
    <property type="entry name" value="PTS_IIA_fru"/>
    <property type="match status" value="1"/>
</dbReference>
<dbReference type="SUPFAM" id="SSF55804">
    <property type="entry name" value="Phoshotransferase/anion transport protein"/>
    <property type="match status" value="1"/>
</dbReference>
<dbReference type="STRING" id="112903.SAMN04490178_11243"/>
<dbReference type="GO" id="GO:0016020">
    <property type="term" value="C:membrane"/>
    <property type="evidence" value="ECO:0007669"/>
    <property type="project" value="InterPro"/>
</dbReference>
<gene>
    <name evidence="8" type="ORF">SAMN04490178_11243</name>
</gene>
<keyword evidence="9" id="KW-1185">Reference proteome</keyword>
<evidence type="ECO:0000259" key="7">
    <source>
        <dbReference type="PROSITE" id="PS51372"/>
    </source>
</evidence>
<dbReference type="InterPro" id="IPR025943">
    <property type="entry name" value="Sigma_54_int_dom_ATP-bd_2"/>
</dbReference>
<dbReference type="GO" id="GO:0009401">
    <property type="term" value="P:phosphoenolpyruvate-dependent sugar phosphotransferase system"/>
    <property type="evidence" value="ECO:0007669"/>
    <property type="project" value="InterPro"/>
</dbReference>
<evidence type="ECO:0000256" key="3">
    <source>
        <dbReference type="ARBA" id="ARBA00022840"/>
    </source>
</evidence>
<feature type="domain" description="Sigma-54 factor interaction" evidence="4">
    <location>
        <begin position="134"/>
        <end position="368"/>
    </location>
</feature>
<dbReference type="Pfam" id="PF03610">
    <property type="entry name" value="EIIA-man"/>
    <property type="match status" value="1"/>
</dbReference>
<dbReference type="GO" id="GO:0006355">
    <property type="term" value="P:regulation of DNA-templated transcription"/>
    <property type="evidence" value="ECO:0007669"/>
    <property type="project" value="InterPro"/>
</dbReference>
<feature type="domain" description="PTS EIIA type-4" evidence="6">
    <location>
        <begin position="598"/>
        <end position="736"/>
    </location>
</feature>
<dbReference type="GO" id="GO:0016740">
    <property type="term" value="F:transferase activity"/>
    <property type="evidence" value="ECO:0007669"/>
    <property type="project" value="UniProtKB-KW"/>
</dbReference>
<dbReference type="PANTHER" id="PTHR32071">
    <property type="entry name" value="TRANSCRIPTIONAL REGULATORY PROTEIN"/>
    <property type="match status" value="1"/>
</dbReference>
<dbReference type="SUPFAM" id="SSF63520">
    <property type="entry name" value="PTS-regulatory domain, PRD"/>
    <property type="match status" value="1"/>
</dbReference>
<dbReference type="Pfam" id="PF00359">
    <property type="entry name" value="PTS_EIIA_2"/>
    <property type="match status" value="1"/>
</dbReference>
<keyword evidence="8" id="KW-0238">DNA-binding</keyword>